<proteinExistence type="predicted"/>
<dbReference type="Gene3D" id="2.180.10.10">
    <property type="entry name" value="RHS repeat-associated core"/>
    <property type="match status" value="2"/>
</dbReference>
<evidence type="ECO:0008006" key="3">
    <source>
        <dbReference type="Google" id="ProtNLM"/>
    </source>
</evidence>
<organism evidence="1 2">
    <name type="scientific">Acidiluteibacter ferrifornacis</name>
    <dbReference type="NCBI Taxonomy" id="2692424"/>
    <lineage>
        <taxon>Bacteria</taxon>
        <taxon>Pseudomonadati</taxon>
        <taxon>Bacteroidota</taxon>
        <taxon>Flavobacteriia</taxon>
        <taxon>Flavobacteriales</taxon>
        <taxon>Cryomorphaceae</taxon>
        <taxon>Acidiluteibacter</taxon>
    </lineage>
</organism>
<accession>A0A6N9NGT8</accession>
<feature type="non-terminal residue" evidence="1">
    <location>
        <position position="2625"/>
    </location>
</feature>
<reference evidence="1 2" key="1">
    <citation type="submission" date="2019-12" db="EMBL/GenBank/DDBJ databases">
        <authorList>
            <person name="Zhao J."/>
        </authorList>
    </citation>
    <scope>NUCLEOTIDE SEQUENCE [LARGE SCALE GENOMIC DNA]</scope>
    <source>
        <strain evidence="1 2">S-15</strain>
    </source>
</reference>
<evidence type="ECO:0000313" key="1">
    <source>
        <dbReference type="EMBL" id="NBG64751.1"/>
    </source>
</evidence>
<dbReference type="EMBL" id="WWNE01000003">
    <property type="protein sequence ID" value="NBG64751.1"/>
    <property type="molecule type" value="Genomic_DNA"/>
</dbReference>
<gene>
    <name evidence="1" type="ORF">GQN54_01390</name>
</gene>
<protein>
    <recommendedName>
        <fullName evidence="3">RHS repeat-associated core domain-containing protein</fullName>
    </recommendedName>
</protein>
<comment type="caution">
    <text evidence="1">The sequence shown here is derived from an EMBL/GenBank/DDBJ whole genome shotgun (WGS) entry which is preliminary data.</text>
</comment>
<sequence length="2625" mass="299697">MSIPSSKIILFVCSFLLFYNGFSQIVGGSSPGDLSPQVMKAEAPNGGSFSSNVSLLNGTYQGGYSLGEVSTEGGLKFELNLSYSSSTTVGNKVPVAKGIPYGENWDLSIPTITLNTATYREYSGMQRNSWYALNQDPYFTIPIPLSQKEGDIYWHSVNVNIPGVLNCRAVYKYSDTLNRKIFTPSTFEKYAEIILDETEWIVVLEDGTTYDFTLKQDGVRSPNHDKGIVHYENDLDPKDTYFNVDSFQVKNGDFLKNDLRNQITPKVEILKWFCTRISNRNIPGQYIGLYYKKFGQFNFFKEYTQKNFYNRYKEIFDFGQFTTLQSFETYRDVFLYKVEAYDRFSGGMYIDLEYETKSLATSQMLNHKNDPAVKRYDSLYNYKTVYASGINTPNNTAWVKDNFKDWKRFLHAAHDDLSLKTNYSGSDWINGYNPYEAILSSGNSYHFKKINSTSSYLDFDHGYLESNRINNAEALVPGDIYEVKTKVTSDNPTRHNFMNVDINIATGRMLDVNQFDQVPFVNSSDNLNNSQRIQSIHYNSNAESSPAQESIFSTFGSSVKWTTIGNEASYQGAQTIETSNLFIMEDLPNDNNGFFIQVGPSNSDQVFNSKMEYVSNSNTLNMALTTYPPLGDPQVSDKVRLTYKPVSKNFGIGMPWYMMYSFYQGMFGHPVFDDFWFNTDTHNQFTWNNEPTLAVGQLNEVELIRYCKNTYMLASAKKYVRTGEYNRSSGDKGVLVHQLDFEYGVTQLNRFDTKHVISKSSVPGNLNTGKVINFITLNAIKNIPTDPSRSNLNQGFLVTPTTFFEYGADFKSVDVSLTDTNNYRNLGYIILLNKITDQLGKEKKIKYYGINSANSFHNDLIVLDQAGVNANHFSAFDHESYAYSVSACVEEIKERSGDVNWRTTTYEYGNNKLSGLFNKSQIRVGPPTFDDNIQTLNASTNGFKTVKVLEPEINGKRNYTIYHNYNFDELSGVRQVLITKNWKIEKFNYNDELYSKKEIEYNVIKAYENGAQRPANNHAFFKFDYIDYLAQDRYVPLFSDNFIIDNNKEKVKLSNFHRYGEFRFYEQEYISDVSVLDRHSYFINKSKEIETLYFPDACIIDPPVLDDYSGSNSEGGDVTSNPSFVNNSELSEEEGNGQELYNSIGEVENYEALKPNIELNSPLPDDYIIKILSQERFSEEYGGENFAHLFNLQQGVSDEVQKFMLNNPLMIEAKAFEWYFSEFNQAISDNVLKELVLKQTSVDGSIVENVFTSKESHTDSILKFIMRSEPMLPHSTIEAILLNDSYLSGDVLYTLLNDTINFSGNKVENVFLNQANFPSETVLARLIEKGGLTYSENVLNILLASPQTLSPSMMALVNSNLSNFTTEEISQLENVQGNLPTSSSTCSTQSRNGALEIKSITEYDYYKANYKGISKSAGYKDLLGSSKDSVYLKYEPSWQLYSVKNYSPNNPNAYSIKKYYYYYDLQNRYDRYDIEYDQTVNGFTHDTIRTSRDYYTFVIKKLNGTSVSFPESGAMKMVKKNRLRSIAYEQKVESSNGSQIKPFVKSSYYVYDRKWGKDPTTFFNVVVKDTGNSYLCNPSVVDPCFLVNFNKDFVILKFYKFGSGKLIDTTFVNVPKGKAIVEIIDHVSRVASYYSLPIRCIRSFGIDTSIVYDPTRGPGPPIEDDLNPEQEYPRWMNADAIYLRSIYDQIDTIGKESSHNPFGSILGNNSILGFYTEPTNNPHDTLYHPIFPYDALLKQTVLERNIQGLPKLIEDEKGLRTRFVYDPMEDVYYNDTVCDMFVGRYAGVGNRYRPVEVITGSGRSDSLTTKYSYYPDLSIKSIESVDYGTKSSYQYDIYGRIKQERKDGKLVNRYSYNFWQGDTTKSFSMRTHENFMESIHFPNDSNQTAILNRKYIDPLGRDFQSITAELENGVNSDSVFKAQYSGPIVYDVRDRVVEQFKPFGFEDNGKGLDLLPKPQSNDLVAYPNVSSTNTFEDEWTGRLLESAKVGETGIGGKKTIHQYQVVNAYCLACDLDLRNLETNLIMPDGISINYRFNKHTVIDEDGKATTSYTNTAGQTLATKQNTGTTKLVTVSGYDNQGQLSTIINPKDQRSSYSYNILGWLYQTNTIDGGTTNYMYNKSGQQTLIQDEKGRLGRINFYSGTQLPYYTKFGYDDYGRLESKGEASIKYTAYNAHGGFADEMLYANYEEGDPDINNDSYYYNYKFSNVSTYDWISNSDEKKSFDAGTVIISEIVPLSPFENLEQEVIRLEMLYGDINNYNYVSTHDNLLPVLQNRSNTKGRLNQTIRYSDSYMNPSLSSSNIIEVVSYDYTPQGYTQSVLKQFNPNGISSINKGLATAQFYSGFNNDGLYSTHNIDVNADTELDMQFYQEVNARGQLEEVYANYYNYKNEGNLVASYTYDDVYGRVKSQKNYYRSTADSVLVDKVNYSYDVRDRLTGSYSNWFDYELYYDNQRAILNSNMPNGDLNYNGNINGIKSTYKLQNSSNYNTGNLFDQPSIYNYDYDGMNRLVAANAYVPDFGSVNTGKTTYTYDKVGNITQLERIIDGADAKQGWNFQFQGNTNKLSAANGISSTDDRQYTYDGTGNLKSDDSRKILDITYNESNLPIQIKKTRDSELYNRYKLVDY</sequence>
<dbReference type="Proteomes" id="UP000470771">
    <property type="component" value="Unassembled WGS sequence"/>
</dbReference>
<evidence type="ECO:0000313" key="2">
    <source>
        <dbReference type="Proteomes" id="UP000470771"/>
    </source>
</evidence>
<keyword evidence="2" id="KW-1185">Reference proteome</keyword>
<name>A0A6N9NGT8_9FLAO</name>